<evidence type="ECO:0000259" key="9">
    <source>
        <dbReference type="Pfam" id="PF01343"/>
    </source>
</evidence>
<keyword evidence="8" id="KW-1133">Transmembrane helix</keyword>
<dbReference type="Proteomes" id="UP000479335">
    <property type="component" value="Unassembled WGS sequence"/>
</dbReference>
<sequence length="632" mass="67415">MSQSPFSYIRNGFAFFWRALDAGRRTILNLIFLFILLALLYAIFGGGAKPLQPKTTLVLELKGQLVEQSSVNARDALVTNLRGGDVHKMIQLRDLLAVLDQAAKDPDIGAAVLLTDELQGAGQASLREVAAAIDRFKASGKQVVAWGSSYDQRQYLLAAHANEVYLHPMGMVLIEGFGRYRNYYRDALDKLGVTVNLLRVGTYKSFAEPFIANGPSQAASEAESYLNNALWSAYTDNVEKARKLPQGAVMKTINDLPAQVAAVNGDLAKLSVSTKFVDGLKTKDEIRQLMIKRGAADTEGKSFRQIAYEDYLARVPRKLTGDAVGVIVAQGEISDGTAGPGSIGGDSTSKLIRMAREDDSIKAVVLRVDSPGGSAFASELIRRELELTRAAGKPVVVSMGNVAASGGYWISMSSDEVIAEPTTITGSIGVFAILPTADKVIDKLGIHTAGQPTTWLGDAGNPLRPLDPRLGQVIQGSINHIYAEFTTKAAAARKTTPEKIDEVAQGRVWTGSQAKERGLVDRLGSYGDALKSAAARAKLPADYRVVYVERDVSKFDRVVEMLGGGAAQAAAQSTLQSIAQAVAAQLKLGAAASTGLPPSAASGIANDFGWLSDITAQKKPFTAITHCLCESP</sequence>
<dbReference type="Gene3D" id="3.90.226.10">
    <property type="entry name" value="2-enoyl-CoA Hydratase, Chain A, domain 1"/>
    <property type="match status" value="4"/>
</dbReference>
<keyword evidence="6 8" id="KW-0472">Membrane</keyword>
<dbReference type="PANTHER" id="PTHR33209:SF1">
    <property type="entry name" value="PEPTIDASE S49 DOMAIN-CONTAINING PROTEIN"/>
    <property type="match status" value="1"/>
</dbReference>
<evidence type="ECO:0000313" key="11">
    <source>
        <dbReference type="Proteomes" id="UP000479335"/>
    </source>
</evidence>
<evidence type="ECO:0000256" key="4">
    <source>
        <dbReference type="ARBA" id="ARBA00022801"/>
    </source>
</evidence>
<evidence type="ECO:0000256" key="5">
    <source>
        <dbReference type="ARBA" id="ARBA00022825"/>
    </source>
</evidence>
<dbReference type="GO" id="GO:0016020">
    <property type="term" value="C:membrane"/>
    <property type="evidence" value="ECO:0007669"/>
    <property type="project" value="UniProtKB-SubCell"/>
</dbReference>
<dbReference type="AlphaFoldDB" id="A0A6L8KFC6"/>
<dbReference type="InterPro" id="IPR047217">
    <property type="entry name" value="S49_SppA_67K_type_N"/>
</dbReference>
<accession>A0A6L8KFC6</accession>
<evidence type="ECO:0000256" key="6">
    <source>
        <dbReference type="ARBA" id="ARBA00023136"/>
    </source>
</evidence>
<feature type="active site" description="Proton donor/acceptor" evidence="7">
    <location>
        <position position="204"/>
    </location>
</feature>
<comment type="caution">
    <text evidence="10">The sequence shown here is derived from an EMBL/GenBank/DDBJ whole genome shotgun (WGS) entry which is preliminary data.</text>
</comment>
<dbReference type="RefSeq" id="WP_161007972.1">
    <property type="nucleotide sequence ID" value="NZ_WWCN01000011.1"/>
</dbReference>
<feature type="transmembrane region" description="Helical" evidence="8">
    <location>
        <begin position="26"/>
        <end position="44"/>
    </location>
</feature>
<proteinExistence type="inferred from homology"/>
<keyword evidence="4" id="KW-0378">Hydrolase</keyword>
<keyword evidence="3" id="KW-0645">Protease</keyword>
<dbReference type="InterPro" id="IPR029045">
    <property type="entry name" value="ClpP/crotonase-like_dom_sf"/>
</dbReference>
<evidence type="ECO:0000256" key="8">
    <source>
        <dbReference type="SAM" id="Phobius"/>
    </source>
</evidence>
<dbReference type="GO" id="GO:0008236">
    <property type="term" value="F:serine-type peptidase activity"/>
    <property type="evidence" value="ECO:0007669"/>
    <property type="project" value="UniProtKB-KW"/>
</dbReference>
<dbReference type="InterPro" id="IPR004635">
    <property type="entry name" value="Pept_S49_SppA"/>
</dbReference>
<keyword evidence="11" id="KW-1185">Reference proteome</keyword>
<gene>
    <name evidence="10" type="primary">sppA</name>
    <name evidence="10" type="ORF">GTP46_17805</name>
</gene>
<feature type="domain" description="Peptidase S49" evidence="9">
    <location>
        <begin position="389"/>
        <end position="539"/>
    </location>
</feature>
<dbReference type="CDD" id="cd07023">
    <property type="entry name" value="S49_Sppa_N_C"/>
    <property type="match status" value="1"/>
</dbReference>
<protein>
    <submittedName>
        <fullName evidence="10">Signal peptide peptidase SppA</fullName>
    </submittedName>
</protein>
<dbReference type="CDD" id="cd07018">
    <property type="entry name" value="S49_SppA_67K_type"/>
    <property type="match status" value="1"/>
</dbReference>
<evidence type="ECO:0000256" key="3">
    <source>
        <dbReference type="ARBA" id="ARBA00022670"/>
    </source>
</evidence>
<comment type="subcellular location">
    <subcellularLocation>
        <location evidence="1">Membrane</location>
    </subcellularLocation>
</comment>
<feature type="domain" description="Peptidase S49" evidence="9">
    <location>
        <begin position="136"/>
        <end position="288"/>
    </location>
</feature>
<dbReference type="InterPro" id="IPR004634">
    <property type="entry name" value="Pept_S49_pIV"/>
</dbReference>
<dbReference type="InterPro" id="IPR002142">
    <property type="entry name" value="Peptidase_S49"/>
</dbReference>
<dbReference type="PIRSF" id="PIRSF001217">
    <property type="entry name" value="Protease_4_SppA"/>
    <property type="match status" value="1"/>
</dbReference>
<evidence type="ECO:0000256" key="2">
    <source>
        <dbReference type="ARBA" id="ARBA00008683"/>
    </source>
</evidence>
<dbReference type="NCBIfam" id="TIGR00706">
    <property type="entry name" value="SppA_dom"/>
    <property type="match status" value="1"/>
</dbReference>
<evidence type="ECO:0000256" key="7">
    <source>
        <dbReference type="PIRSR" id="PIRSR001217-1"/>
    </source>
</evidence>
<dbReference type="GO" id="GO:0006465">
    <property type="term" value="P:signal peptide processing"/>
    <property type="evidence" value="ECO:0007669"/>
    <property type="project" value="InterPro"/>
</dbReference>
<evidence type="ECO:0000256" key="1">
    <source>
        <dbReference type="ARBA" id="ARBA00004370"/>
    </source>
</evidence>
<dbReference type="Pfam" id="PF01343">
    <property type="entry name" value="Peptidase_S49"/>
    <property type="match status" value="2"/>
</dbReference>
<comment type="similarity">
    <text evidence="2">Belongs to the peptidase S49 family.</text>
</comment>
<dbReference type="EMBL" id="WWCN01000011">
    <property type="protein sequence ID" value="MYM24502.1"/>
    <property type="molecule type" value="Genomic_DNA"/>
</dbReference>
<organism evidence="10 11">
    <name type="scientific">Duganella flavida</name>
    <dbReference type="NCBI Taxonomy" id="2692175"/>
    <lineage>
        <taxon>Bacteria</taxon>
        <taxon>Pseudomonadati</taxon>
        <taxon>Pseudomonadota</taxon>
        <taxon>Betaproteobacteria</taxon>
        <taxon>Burkholderiales</taxon>
        <taxon>Oxalobacteraceae</taxon>
        <taxon>Telluria group</taxon>
        <taxon>Duganella</taxon>
    </lineage>
</organism>
<keyword evidence="8" id="KW-0812">Transmembrane</keyword>
<feature type="active site" description="Nucleophile" evidence="7">
    <location>
        <position position="405"/>
    </location>
</feature>
<dbReference type="NCBIfam" id="TIGR00705">
    <property type="entry name" value="SppA_67K"/>
    <property type="match status" value="1"/>
</dbReference>
<dbReference type="InterPro" id="IPR047272">
    <property type="entry name" value="S49_SppA_C"/>
</dbReference>
<keyword evidence="5" id="KW-0720">Serine protease</keyword>
<name>A0A6L8KFC6_9BURK</name>
<dbReference type="SUPFAM" id="SSF52096">
    <property type="entry name" value="ClpP/crotonase"/>
    <property type="match status" value="2"/>
</dbReference>
<reference evidence="10 11" key="1">
    <citation type="submission" date="2019-12" db="EMBL/GenBank/DDBJ databases">
        <title>Novel species isolated from a subtropical stream in China.</title>
        <authorList>
            <person name="Lu H."/>
        </authorList>
    </citation>
    <scope>NUCLEOTIDE SEQUENCE [LARGE SCALE GENOMIC DNA]</scope>
    <source>
        <strain evidence="10 11">FT135W</strain>
    </source>
</reference>
<evidence type="ECO:0000313" key="10">
    <source>
        <dbReference type="EMBL" id="MYM24502.1"/>
    </source>
</evidence>
<dbReference type="PANTHER" id="PTHR33209">
    <property type="entry name" value="PROTEASE 4"/>
    <property type="match status" value="1"/>
</dbReference>